<proteinExistence type="predicted"/>
<dbReference type="VEuPathDB" id="ToxoDB:cyc_06630"/>
<dbReference type="Proteomes" id="UP000095192">
    <property type="component" value="Unassembled WGS sequence"/>
</dbReference>
<accession>A0A1D3CSE1</accession>
<evidence type="ECO:0000256" key="1">
    <source>
        <dbReference type="SAM" id="MobiDB-lite"/>
    </source>
</evidence>
<dbReference type="VEuPathDB" id="ToxoDB:LOC34622751"/>
<sequence length="300" mass="33395">MSFFGVSSNLINCGTPSTSQQSESCDMTPYQAVLLSREVRMRGITAAQQTYYRLQYEYSNVYAAYQQLQAEAAEKSAAIESYFEEKEKAVRDVCEKAAQARVVQIQEGGSDYTHPKYAALVAGLREDHRNAVDELLVPYYTIAHELENAENALWAKHSLLTASQTRDAQASAIRCSRGQTLFGEVHVLWTVELNAAEWQLQTMPADTMQSADRNIAELRHLAQRVAEIRKKRLLKRKRDKTVARHLGTQEAETTNAALTIPESGVRASSAPPSARSSSARSSTNAHHKGKRVDFDASGWL</sequence>
<dbReference type="AlphaFoldDB" id="A0A1D3CSE1"/>
<dbReference type="EMBL" id="JROU02002120">
    <property type="protein sequence ID" value="OEH74118.1"/>
    <property type="molecule type" value="Genomic_DNA"/>
</dbReference>
<feature type="compositionally biased region" description="Low complexity" evidence="1">
    <location>
        <begin position="266"/>
        <end position="282"/>
    </location>
</feature>
<comment type="caution">
    <text evidence="2">The sequence shown here is derived from an EMBL/GenBank/DDBJ whole genome shotgun (WGS) entry which is preliminary data.</text>
</comment>
<feature type="region of interest" description="Disordered" evidence="1">
    <location>
        <begin position="239"/>
        <end position="300"/>
    </location>
</feature>
<dbReference type="InParanoid" id="A0A1D3CSE1"/>
<gene>
    <name evidence="2" type="ORF">cyc_06630</name>
</gene>
<organism evidence="2 3">
    <name type="scientific">Cyclospora cayetanensis</name>
    <dbReference type="NCBI Taxonomy" id="88456"/>
    <lineage>
        <taxon>Eukaryota</taxon>
        <taxon>Sar</taxon>
        <taxon>Alveolata</taxon>
        <taxon>Apicomplexa</taxon>
        <taxon>Conoidasida</taxon>
        <taxon>Coccidia</taxon>
        <taxon>Eucoccidiorida</taxon>
        <taxon>Eimeriorina</taxon>
        <taxon>Eimeriidae</taxon>
        <taxon>Cyclospora</taxon>
    </lineage>
</organism>
<name>A0A1D3CSE1_9EIME</name>
<evidence type="ECO:0000313" key="3">
    <source>
        <dbReference type="Proteomes" id="UP000095192"/>
    </source>
</evidence>
<protein>
    <submittedName>
        <fullName evidence="2">Uncharacterized protein</fullName>
    </submittedName>
</protein>
<keyword evidence="3" id="KW-1185">Reference proteome</keyword>
<reference evidence="2 3" key="1">
    <citation type="journal article" date="2016" name="BMC Genomics">
        <title>Comparative genomics reveals Cyclospora cayetanensis possesses coccidia-like metabolism and invasion components but unique surface antigens.</title>
        <authorList>
            <person name="Liu S."/>
            <person name="Wang L."/>
            <person name="Zheng H."/>
            <person name="Xu Z."/>
            <person name="Roellig D.M."/>
            <person name="Li N."/>
            <person name="Frace M.A."/>
            <person name="Tang K."/>
            <person name="Arrowood M.J."/>
            <person name="Moss D.M."/>
            <person name="Zhang L."/>
            <person name="Feng Y."/>
            <person name="Xiao L."/>
        </authorList>
    </citation>
    <scope>NUCLEOTIDE SEQUENCE [LARGE SCALE GENOMIC DNA]</scope>
    <source>
        <strain evidence="2 3">CHN_HEN01</strain>
    </source>
</reference>
<evidence type="ECO:0000313" key="2">
    <source>
        <dbReference type="EMBL" id="OEH74118.1"/>
    </source>
</evidence>